<comment type="caution">
    <text evidence="2">The sequence shown here is derived from an EMBL/GenBank/DDBJ whole genome shotgun (WGS) entry which is preliminary data.</text>
</comment>
<organism evidence="2 3">
    <name type="scientific">Portunus trituberculatus</name>
    <name type="common">Swimming crab</name>
    <name type="synonym">Neptunus trituberculatus</name>
    <dbReference type="NCBI Taxonomy" id="210409"/>
    <lineage>
        <taxon>Eukaryota</taxon>
        <taxon>Metazoa</taxon>
        <taxon>Ecdysozoa</taxon>
        <taxon>Arthropoda</taxon>
        <taxon>Crustacea</taxon>
        <taxon>Multicrustacea</taxon>
        <taxon>Malacostraca</taxon>
        <taxon>Eumalacostraca</taxon>
        <taxon>Eucarida</taxon>
        <taxon>Decapoda</taxon>
        <taxon>Pleocyemata</taxon>
        <taxon>Brachyura</taxon>
        <taxon>Eubrachyura</taxon>
        <taxon>Portunoidea</taxon>
        <taxon>Portunidae</taxon>
        <taxon>Portuninae</taxon>
        <taxon>Portunus</taxon>
    </lineage>
</organism>
<gene>
    <name evidence="2" type="ORF">E2C01_054476</name>
</gene>
<name>A0A5B7GNS1_PORTR</name>
<dbReference type="EMBL" id="VSRR010017512">
    <property type="protein sequence ID" value="MPC60432.1"/>
    <property type="molecule type" value="Genomic_DNA"/>
</dbReference>
<keyword evidence="3" id="KW-1185">Reference proteome</keyword>
<reference evidence="2 3" key="1">
    <citation type="submission" date="2019-05" db="EMBL/GenBank/DDBJ databases">
        <title>Another draft genome of Portunus trituberculatus and its Hox gene families provides insights of decapod evolution.</title>
        <authorList>
            <person name="Jeong J.-H."/>
            <person name="Song I."/>
            <person name="Kim S."/>
            <person name="Choi T."/>
            <person name="Kim D."/>
            <person name="Ryu S."/>
            <person name="Kim W."/>
        </authorList>
    </citation>
    <scope>NUCLEOTIDE SEQUENCE [LARGE SCALE GENOMIC DNA]</scope>
    <source>
        <tissue evidence="2">Muscle</tissue>
    </source>
</reference>
<protein>
    <submittedName>
        <fullName evidence="2">Uncharacterized protein</fullName>
    </submittedName>
</protein>
<evidence type="ECO:0000256" key="1">
    <source>
        <dbReference type="SAM" id="MobiDB-lite"/>
    </source>
</evidence>
<sequence length="210" mass="22375">MCSAEDWCSECSHLSLLQFQAFVKDAEKRSAKEKKRAKSSGGSSEHSCRQEPASEAPWASSFVIVESDLAAIKASIAELLVVLLPPASGSGFSGWRSECASAPWFVLGVRGPWSPLGSDPSVVAGSSRTLAAVEQRELVSSQRSLVSQIVCGLASKARDIRAKAGHAVGSRHNVSVAPPSVPPRPAPLVSGFFRSRGFFRGRSRGHRGFR</sequence>
<dbReference type="AlphaFoldDB" id="A0A5B7GNS1"/>
<accession>A0A5B7GNS1</accession>
<evidence type="ECO:0000313" key="2">
    <source>
        <dbReference type="EMBL" id="MPC60432.1"/>
    </source>
</evidence>
<evidence type="ECO:0000313" key="3">
    <source>
        <dbReference type="Proteomes" id="UP000324222"/>
    </source>
</evidence>
<dbReference type="Proteomes" id="UP000324222">
    <property type="component" value="Unassembled WGS sequence"/>
</dbReference>
<feature type="region of interest" description="Disordered" evidence="1">
    <location>
        <begin position="30"/>
        <end position="52"/>
    </location>
</feature>
<proteinExistence type="predicted"/>